<comment type="caution">
    <text evidence="2">The sequence shown here is derived from an EMBL/GenBank/DDBJ whole genome shotgun (WGS) entry which is preliminary data.</text>
</comment>
<keyword evidence="3" id="KW-1185">Reference proteome</keyword>
<proteinExistence type="predicted"/>
<evidence type="ECO:0000313" key="3">
    <source>
        <dbReference type="Proteomes" id="UP001215280"/>
    </source>
</evidence>
<dbReference type="AlphaFoldDB" id="A0AAD7P2A3"/>
<evidence type="ECO:0000256" key="1">
    <source>
        <dbReference type="SAM" id="MobiDB-lite"/>
    </source>
</evidence>
<organism evidence="2 3">
    <name type="scientific">Mycena maculata</name>
    <dbReference type="NCBI Taxonomy" id="230809"/>
    <lineage>
        <taxon>Eukaryota</taxon>
        <taxon>Fungi</taxon>
        <taxon>Dikarya</taxon>
        <taxon>Basidiomycota</taxon>
        <taxon>Agaricomycotina</taxon>
        <taxon>Agaricomycetes</taxon>
        <taxon>Agaricomycetidae</taxon>
        <taxon>Agaricales</taxon>
        <taxon>Marasmiineae</taxon>
        <taxon>Mycenaceae</taxon>
        <taxon>Mycena</taxon>
    </lineage>
</organism>
<dbReference type="EMBL" id="JARJLG010000001">
    <property type="protein sequence ID" value="KAJ7785025.1"/>
    <property type="molecule type" value="Genomic_DNA"/>
</dbReference>
<evidence type="ECO:0000313" key="2">
    <source>
        <dbReference type="EMBL" id="KAJ7785025.1"/>
    </source>
</evidence>
<dbReference type="Proteomes" id="UP001215280">
    <property type="component" value="Unassembled WGS sequence"/>
</dbReference>
<gene>
    <name evidence="2" type="ORF">DFH07DRAFT_948107</name>
</gene>
<sequence>MGLLPIPLRRLHVQVYELPADGRFNPAVERALREPRLDGYEQGGQVFIAVMFYSDGGVLLYWIKPRIQFLAAGRNLVMEPLVSGEARGYTKVYSTTNGSSVTSWGALAKCFMASWYLMRIKPSKDRAVMRLQLQSRYETLDVFEPSLTSRSLADGRPPLDQVNLAAHCSRYRWRRRIRRIILRRIRLLLSQLRDRIEVLQEPSHNLAALAHSPLAHQEGQTRPVTTPAPAASIPSNEDNVADDSAVSEERKQSWRDEIDVSWGRANRRWSLYRHV</sequence>
<name>A0AAD7P2A3_9AGAR</name>
<feature type="region of interest" description="Disordered" evidence="1">
    <location>
        <begin position="216"/>
        <end position="255"/>
    </location>
</feature>
<protein>
    <submittedName>
        <fullName evidence="2">Uncharacterized protein</fullName>
    </submittedName>
</protein>
<accession>A0AAD7P2A3</accession>
<reference evidence="2" key="1">
    <citation type="submission" date="2023-03" db="EMBL/GenBank/DDBJ databases">
        <title>Massive genome expansion in bonnet fungi (Mycena s.s.) driven by repeated elements and novel gene families across ecological guilds.</title>
        <authorList>
            <consortium name="Lawrence Berkeley National Laboratory"/>
            <person name="Harder C.B."/>
            <person name="Miyauchi S."/>
            <person name="Viragh M."/>
            <person name="Kuo A."/>
            <person name="Thoen E."/>
            <person name="Andreopoulos B."/>
            <person name="Lu D."/>
            <person name="Skrede I."/>
            <person name="Drula E."/>
            <person name="Henrissat B."/>
            <person name="Morin E."/>
            <person name="Kohler A."/>
            <person name="Barry K."/>
            <person name="LaButti K."/>
            <person name="Morin E."/>
            <person name="Salamov A."/>
            <person name="Lipzen A."/>
            <person name="Mereny Z."/>
            <person name="Hegedus B."/>
            <person name="Baldrian P."/>
            <person name="Stursova M."/>
            <person name="Weitz H."/>
            <person name="Taylor A."/>
            <person name="Grigoriev I.V."/>
            <person name="Nagy L.G."/>
            <person name="Martin F."/>
            <person name="Kauserud H."/>
        </authorList>
    </citation>
    <scope>NUCLEOTIDE SEQUENCE</scope>
    <source>
        <strain evidence="2">CBHHK188m</strain>
    </source>
</reference>